<evidence type="ECO:0000259" key="2">
    <source>
        <dbReference type="Pfam" id="PF07331"/>
    </source>
</evidence>
<dbReference type="InterPro" id="IPR009936">
    <property type="entry name" value="DUF1468"/>
</dbReference>
<dbReference type="Pfam" id="PF07331">
    <property type="entry name" value="TctB"/>
    <property type="match status" value="1"/>
</dbReference>
<feature type="domain" description="DUF1468" evidence="2">
    <location>
        <begin position="13"/>
        <end position="157"/>
    </location>
</feature>
<feature type="transmembrane region" description="Helical" evidence="1">
    <location>
        <begin position="46"/>
        <end position="66"/>
    </location>
</feature>
<dbReference type="eggNOG" id="ENOG5032FF5">
    <property type="taxonomic scope" value="Bacteria"/>
</dbReference>
<gene>
    <name evidence="3" type="ORF">IT41_06590</name>
    <name evidence="4" type="ORF">SAMN04487972_106149</name>
</gene>
<dbReference type="STRING" id="376733.SAMN04487972_106149"/>
<reference evidence="4 6" key="3">
    <citation type="submission" date="2016-10" db="EMBL/GenBank/DDBJ databases">
        <authorList>
            <person name="de Groot N.N."/>
        </authorList>
    </citation>
    <scope>NUCLEOTIDE SEQUENCE [LARGE SCALE GENOMIC DNA]</scope>
    <source>
        <strain evidence="4 6">CGMCC 1.6117</strain>
    </source>
</reference>
<organism evidence="3 5">
    <name type="scientific">Paracoccus halophilus</name>
    <dbReference type="NCBI Taxonomy" id="376733"/>
    <lineage>
        <taxon>Bacteria</taxon>
        <taxon>Pseudomonadati</taxon>
        <taxon>Pseudomonadota</taxon>
        <taxon>Alphaproteobacteria</taxon>
        <taxon>Rhodobacterales</taxon>
        <taxon>Paracoccaceae</taxon>
        <taxon>Paracoccus</taxon>
    </lineage>
</organism>
<keyword evidence="1" id="KW-0472">Membrane</keyword>
<dbReference type="AlphaFoldDB" id="A0A099F5L0"/>
<evidence type="ECO:0000313" key="4">
    <source>
        <dbReference type="EMBL" id="SFA49182.1"/>
    </source>
</evidence>
<dbReference type="EMBL" id="JRKN01000006">
    <property type="protein sequence ID" value="KGJ05427.1"/>
    <property type="molecule type" value="Genomic_DNA"/>
</dbReference>
<accession>A0A099F5L0</accession>
<dbReference type="OrthoDB" id="6183775at2"/>
<dbReference type="RefSeq" id="WP_036739573.1">
    <property type="nucleotide sequence ID" value="NZ_FOJO01000006.1"/>
</dbReference>
<sequence length="169" mass="17973">MTVRRFHAEIGAAIVTGALGLAAMIGATELGVGWEESGPQSGYFPFYVGLILVGASLWNLVAAFLAHRATVAGHARTGEAEEPFLDSARLGRLGRFLAVMLAFVIVTLVMGIYVGSASYIAYSAWRGGYRPLFALAMGVGFALALYLVFEVAFLMPLLKGPIEPLLGIY</sequence>
<keyword evidence="1" id="KW-0812">Transmembrane</keyword>
<evidence type="ECO:0000313" key="5">
    <source>
        <dbReference type="Proteomes" id="UP000029846"/>
    </source>
</evidence>
<feature type="transmembrane region" description="Helical" evidence="1">
    <location>
        <begin position="12"/>
        <end position="34"/>
    </location>
</feature>
<dbReference type="Proteomes" id="UP000182312">
    <property type="component" value="Unassembled WGS sequence"/>
</dbReference>
<keyword evidence="5" id="KW-1185">Reference proteome</keyword>
<evidence type="ECO:0000256" key="1">
    <source>
        <dbReference type="SAM" id="Phobius"/>
    </source>
</evidence>
<dbReference type="Proteomes" id="UP000029846">
    <property type="component" value="Unassembled WGS sequence"/>
</dbReference>
<feature type="transmembrane region" description="Helical" evidence="1">
    <location>
        <begin position="96"/>
        <end position="122"/>
    </location>
</feature>
<keyword evidence="1" id="KW-1133">Transmembrane helix</keyword>
<name>A0A099F5L0_9RHOB</name>
<proteinExistence type="predicted"/>
<evidence type="ECO:0000313" key="6">
    <source>
        <dbReference type="Proteomes" id="UP000182312"/>
    </source>
</evidence>
<evidence type="ECO:0000313" key="3">
    <source>
        <dbReference type="EMBL" id="KGJ05427.1"/>
    </source>
</evidence>
<reference evidence="3 5" key="1">
    <citation type="submission" date="2014-09" db="EMBL/GenBank/DDBJ databases">
        <authorList>
            <person name="McGinnis J.M."/>
            <person name="Wolfgang W.J."/>
        </authorList>
    </citation>
    <scope>NUCLEOTIDE SEQUENCE [LARGE SCALE GENOMIC DNA]</scope>
    <source>
        <strain evidence="3 5">JCM 14014</strain>
    </source>
</reference>
<feature type="transmembrane region" description="Helical" evidence="1">
    <location>
        <begin position="128"/>
        <end position="149"/>
    </location>
</feature>
<protein>
    <submittedName>
        <fullName evidence="4">Tripartite tricarboxylate transporter TctB family protein</fullName>
    </submittedName>
</protein>
<reference evidence="3 5" key="2">
    <citation type="submission" date="2014-10" db="EMBL/GenBank/DDBJ databases">
        <title>Paracoccus sanguinis sp. nov., isolated from clinical specimens of New York State patients.</title>
        <authorList>
            <person name="Mingle L.A."/>
            <person name="Cole J.A."/>
            <person name="Lapierre P."/>
            <person name="Musser K.A."/>
        </authorList>
    </citation>
    <scope>NUCLEOTIDE SEQUENCE [LARGE SCALE GENOMIC DNA]</scope>
    <source>
        <strain evidence="3 5">JCM 14014</strain>
    </source>
</reference>
<dbReference type="EMBL" id="FOJO01000006">
    <property type="protein sequence ID" value="SFA49182.1"/>
    <property type="molecule type" value="Genomic_DNA"/>
</dbReference>